<dbReference type="GO" id="GO:0035613">
    <property type="term" value="F:RNA stem-loop binding"/>
    <property type="evidence" value="ECO:0007669"/>
    <property type="project" value="TreeGrafter"/>
</dbReference>
<keyword evidence="6" id="KW-0862">Zinc</keyword>
<keyword evidence="3" id="KW-0540">Nuclease</keyword>
<dbReference type="GO" id="GO:0003964">
    <property type="term" value="F:RNA-directed DNA polymerase activity"/>
    <property type="evidence" value="ECO:0007669"/>
    <property type="project" value="UniProtKB-KW"/>
</dbReference>
<evidence type="ECO:0000313" key="10">
    <source>
        <dbReference type="Proteomes" id="UP000584415"/>
    </source>
</evidence>
<evidence type="ECO:0000256" key="4">
    <source>
        <dbReference type="ARBA" id="ARBA00022759"/>
    </source>
</evidence>
<feature type="non-terminal residue" evidence="9">
    <location>
        <position position="105"/>
    </location>
</feature>
<dbReference type="InterPro" id="IPR012337">
    <property type="entry name" value="RNaseH-like_sf"/>
</dbReference>
<name>A0A7K5US63_9CORV</name>
<keyword evidence="5" id="KW-0378">Hydrolase</keyword>
<evidence type="ECO:0000313" key="9">
    <source>
        <dbReference type="EMBL" id="NWU19458.1"/>
    </source>
</evidence>
<dbReference type="AlphaFoldDB" id="A0A7K5US63"/>
<dbReference type="GO" id="GO:0004519">
    <property type="term" value="F:endonuclease activity"/>
    <property type="evidence" value="ECO:0007669"/>
    <property type="project" value="UniProtKB-KW"/>
</dbReference>
<dbReference type="EMBL" id="VYXC01000825">
    <property type="protein sequence ID" value="NWU19458.1"/>
    <property type="molecule type" value="Genomic_DNA"/>
</dbReference>
<evidence type="ECO:0000256" key="6">
    <source>
        <dbReference type="ARBA" id="ARBA00022833"/>
    </source>
</evidence>
<keyword evidence="4" id="KW-0255">Endonuclease</keyword>
<dbReference type="Gene3D" id="3.30.420.10">
    <property type="entry name" value="Ribonuclease H-like superfamily/Ribonuclease H"/>
    <property type="match status" value="1"/>
</dbReference>
<keyword evidence="8" id="KW-0511">Multifunctional enzyme</keyword>
<proteinExistence type="predicted"/>
<protein>
    <submittedName>
        <fullName evidence="9">POK19 protein</fullName>
    </submittedName>
</protein>
<evidence type="ECO:0000256" key="2">
    <source>
        <dbReference type="ARBA" id="ARBA00022695"/>
    </source>
</evidence>
<dbReference type="InterPro" id="IPR036397">
    <property type="entry name" value="RNaseH_sf"/>
</dbReference>
<evidence type="ECO:0000256" key="1">
    <source>
        <dbReference type="ARBA" id="ARBA00022679"/>
    </source>
</evidence>
<evidence type="ECO:0000256" key="8">
    <source>
        <dbReference type="ARBA" id="ARBA00023268"/>
    </source>
</evidence>
<accession>A0A7K5US63</accession>
<gene>
    <name evidence="9" type="primary">Ervk19_0</name>
    <name evidence="9" type="ORF">DYACAS_R16050</name>
</gene>
<evidence type="ECO:0000256" key="7">
    <source>
        <dbReference type="ARBA" id="ARBA00022918"/>
    </source>
</evidence>
<keyword evidence="2" id="KW-0548">Nucleotidyltransferase</keyword>
<evidence type="ECO:0000256" key="3">
    <source>
        <dbReference type="ARBA" id="ARBA00022722"/>
    </source>
</evidence>
<dbReference type="SUPFAM" id="SSF53098">
    <property type="entry name" value="Ribonuclease H-like"/>
    <property type="match status" value="1"/>
</dbReference>
<evidence type="ECO:0000256" key="5">
    <source>
        <dbReference type="ARBA" id="ARBA00022801"/>
    </source>
</evidence>
<comment type="caution">
    <text evidence="9">The sequence shown here is derived from an EMBL/GenBank/DDBJ whole genome shotgun (WGS) entry which is preliminary data.</text>
</comment>
<keyword evidence="1" id="KW-0808">Transferase</keyword>
<reference evidence="9 10" key="1">
    <citation type="submission" date="2019-09" db="EMBL/GenBank/DDBJ databases">
        <title>Bird 10,000 Genomes (B10K) Project - Family phase.</title>
        <authorList>
            <person name="Zhang G."/>
        </authorList>
    </citation>
    <scope>NUCLEOTIDE SEQUENCE [LARGE SCALE GENOMIC DNA]</scope>
    <source>
        <strain evidence="9">B10K-DU-001-71</strain>
        <tissue evidence="9">Muscle</tissue>
    </source>
</reference>
<sequence>VTHNIGIPHSPTGQSIVEWTHQTLKRVLQQQKGSSEINSPVLRLYKALFTINFLNNSFEDPNPPVNRHFQNTRQQKLKENPPVLVKDPETLKIQGPYQLHVYPRP</sequence>
<keyword evidence="10" id="KW-1185">Reference proteome</keyword>
<dbReference type="PANTHER" id="PTHR41694:SF4">
    <property type="entry name" value="ENDOGENOUS RETROVIRUS GROUP K MEMBER 10 POL PROTEIN-RELATED"/>
    <property type="match status" value="1"/>
</dbReference>
<dbReference type="GO" id="GO:0016787">
    <property type="term" value="F:hydrolase activity"/>
    <property type="evidence" value="ECO:0007669"/>
    <property type="project" value="UniProtKB-KW"/>
</dbReference>
<dbReference type="PANTHER" id="PTHR41694">
    <property type="entry name" value="ENDOGENOUS RETROVIRUS GROUP K MEMBER POL PROTEIN"/>
    <property type="match status" value="1"/>
</dbReference>
<feature type="non-terminal residue" evidence="9">
    <location>
        <position position="1"/>
    </location>
</feature>
<organism evidence="9 10">
    <name type="scientific">Platysteira castanea</name>
    <dbReference type="NCBI Taxonomy" id="1160851"/>
    <lineage>
        <taxon>Eukaryota</taxon>
        <taxon>Metazoa</taxon>
        <taxon>Chordata</taxon>
        <taxon>Craniata</taxon>
        <taxon>Vertebrata</taxon>
        <taxon>Euteleostomi</taxon>
        <taxon>Archelosauria</taxon>
        <taxon>Archosauria</taxon>
        <taxon>Dinosauria</taxon>
        <taxon>Saurischia</taxon>
        <taxon>Theropoda</taxon>
        <taxon>Coelurosauria</taxon>
        <taxon>Aves</taxon>
        <taxon>Neognathae</taxon>
        <taxon>Neoaves</taxon>
        <taxon>Telluraves</taxon>
        <taxon>Australaves</taxon>
        <taxon>Passeriformes</taxon>
        <taxon>Corvoidea</taxon>
        <taxon>Platysteiridae</taxon>
        <taxon>Platysteira</taxon>
    </lineage>
</organism>
<keyword evidence="7" id="KW-0695">RNA-directed DNA polymerase</keyword>
<dbReference type="Proteomes" id="UP000584415">
    <property type="component" value="Unassembled WGS sequence"/>
</dbReference>